<evidence type="ECO:0000256" key="1">
    <source>
        <dbReference type="ARBA" id="ARBA00004613"/>
    </source>
</evidence>
<feature type="chain" id="PRO_5012922833" evidence="3">
    <location>
        <begin position="23"/>
        <end position="73"/>
    </location>
</feature>
<accession>A0A291C2M3</accession>
<keyword evidence="3" id="KW-0732">Signal</keyword>
<reference evidence="4" key="2">
    <citation type="submission" date="2017-07" db="EMBL/GenBank/DDBJ databases">
        <authorList>
            <person name="Sun Z.S."/>
            <person name="Albrecht U."/>
            <person name="Echele G."/>
            <person name="Lee C.C."/>
        </authorList>
    </citation>
    <scope>NUCLEOTIDE SEQUENCE</scope>
    <source>
        <strain evidence="4">O1_Ps6.17</strain>
    </source>
</reference>
<protein>
    <submittedName>
        <fullName evidence="4">Conotoxin</fullName>
    </submittedName>
</protein>
<keyword evidence="2" id="KW-0964">Secreted</keyword>
<organism evidence="4">
    <name type="scientific">Conus praecellens</name>
    <name type="common">Admirable cone</name>
    <dbReference type="NCBI Taxonomy" id="128530"/>
    <lineage>
        <taxon>Eukaryota</taxon>
        <taxon>Metazoa</taxon>
        <taxon>Spiralia</taxon>
        <taxon>Lophotrochozoa</taxon>
        <taxon>Mollusca</taxon>
        <taxon>Gastropoda</taxon>
        <taxon>Caenogastropoda</taxon>
        <taxon>Neogastropoda</taxon>
        <taxon>Conoidea</taxon>
        <taxon>Conidae</taxon>
        <taxon>Conus</taxon>
        <taxon>Turriconus</taxon>
    </lineage>
</organism>
<evidence type="ECO:0000313" key="4">
    <source>
        <dbReference type="EMBL" id="ATF27676.1"/>
    </source>
</evidence>
<name>A0A291C2M3_CONPC</name>
<dbReference type="AlphaFoldDB" id="A0A291C2M3"/>
<dbReference type="InterPro" id="IPR004214">
    <property type="entry name" value="Conotoxin"/>
</dbReference>
<comment type="subcellular location">
    <subcellularLocation>
        <location evidence="1">Secreted</location>
    </subcellularLocation>
</comment>
<evidence type="ECO:0000256" key="3">
    <source>
        <dbReference type="SAM" id="SignalP"/>
    </source>
</evidence>
<dbReference type="GO" id="GO:0005576">
    <property type="term" value="C:extracellular region"/>
    <property type="evidence" value="ECO:0007669"/>
    <property type="project" value="UniProtKB-SubCell"/>
</dbReference>
<reference evidence="4" key="1">
    <citation type="journal article" date="2017" name="Genome Biol. Evol.">
        <title>Divergence of the Venom Exogene Repertoire in Two Sister Species of Turriconus.</title>
        <authorList>
            <person name="Li Q."/>
            <person name="Barghi N."/>
            <person name="Lu A."/>
            <person name="Fedosov A.E."/>
            <person name="Bandyopadhyay P.K."/>
            <person name="Lluisma A.O."/>
            <person name="Concepcion G.P."/>
            <person name="Yandell M."/>
            <person name="Olivera B.M."/>
            <person name="Safavi-Hemami H."/>
        </authorList>
    </citation>
    <scope>NUCLEOTIDE SEQUENCE</scope>
    <source>
        <strain evidence="4">O1_Ps6.17</strain>
    </source>
</reference>
<dbReference type="PROSITE" id="PS51257">
    <property type="entry name" value="PROKAR_LIPOPROTEIN"/>
    <property type="match status" value="1"/>
</dbReference>
<dbReference type="EMBL" id="MF576842">
    <property type="protein sequence ID" value="ATF27676.1"/>
    <property type="molecule type" value="mRNA"/>
</dbReference>
<proteinExistence type="evidence at transcript level"/>
<sequence length="73" mass="8365">MKLTCVLIMAVLFLTACQLITAASYPRSKQRYPNRRSRDRKSKLTKRCQGYNQPCWYSGNCCSEYCSNGKCAV</sequence>
<evidence type="ECO:0000256" key="2">
    <source>
        <dbReference type="ARBA" id="ARBA00022525"/>
    </source>
</evidence>
<dbReference type="Pfam" id="PF02950">
    <property type="entry name" value="Conotoxin"/>
    <property type="match status" value="1"/>
</dbReference>
<dbReference type="GO" id="GO:0008200">
    <property type="term" value="F:ion channel inhibitor activity"/>
    <property type="evidence" value="ECO:0007669"/>
    <property type="project" value="InterPro"/>
</dbReference>
<feature type="signal peptide" evidence="3">
    <location>
        <begin position="1"/>
        <end position="22"/>
    </location>
</feature>